<evidence type="ECO:0000313" key="3">
    <source>
        <dbReference type="Proteomes" id="UP000235081"/>
    </source>
</evidence>
<feature type="transmembrane region" description="Helical" evidence="1">
    <location>
        <begin position="256"/>
        <end position="281"/>
    </location>
</feature>
<evidence type="ECO:0000313" key="2">
    <source>
        <dbReference type="EMBL" id="PMB27573.1"/>
    </source>
</evidence>
<feature type="transmembrane region" description="Helical" evidence="1">
    <location>
        <begin position="293"/>
        <end position="314"/>
    </location>
</feature>
<sequence length="342" mass="36944">MLSISFFFIKQTLILAQSQDLNPGQAVSTITSDGIAASEQIANAINDLWNDVLGGGLYSAIANAGIFFALGTLLIFMVQWTREILDGESSKAFTDMIYPLVVIYLLSNNAQALASVTKGLREIINQTNKTLLVTTSASIRLEEAYRRVALDAGKKDVIESLKKQCDGIATPSIEADCLDRVAKQASQISNSNRDRNWFDQLRDAWNTNLLQLMVRGWLIMFATAFQWVVEISLLLTGVMGPLAVGGSLLPVGQKSVFAWLIGFFSVGLIKLCFNLISGLVATVMLAANKNDDYMIFAFIIGILAPILSVVLGVGGGMATFNSLSSVTSMGVSSVIGRLLKKI</sequence>
<evidence type="ECO:0008006" key="4">
    <source>
        <dbReference type="Google" id="ProtNLM"/>
    </source>
</evidence>
<dbReference type="AlphaFoldDB" id="A0A2N6LP76"/>
<name>A0A2N6LP76_9CYAN</name>
<reference evidence="2 3" key="1">
    <citation type="submission" date="2017-07" db="EMBL/GenBank/DDBJ databases">
        <title>Genomes of Fischerella (Mastigocladus) sp. strains.</title>
        <authorList>
            <person name="Miller S.R."/>
        </authorList>
    </citation>
    <scope>NUCLEOTIDE SEQUENCE [LARGE SCALE GENOMIC DNA]</scope>
    <source>
        <strain evidence="2 3">CCMEE 5318</strain>
    </source>
</reference>
<keyword evidence="1" id="KW-1133">Transmembrane helix</keyword>
<comment type="caution">
    <text evidence="2">The sequence shown here is derived from an EMBL/GenBank/DDBJ whole genome shotgun (WGS) entry which is preliminary data.</text>
</comment>
<keyword evidence="1" id="KW-0472">Membrane</keyword>
<evidence type="ECO:0000256" key="1">
    <source>
        <dbReference type="SAM" id="Phobius"/>
    </source>
</evidence>
<protein>
    <recommendedName>
        <fullName evidence="4">Conjugal transfer protein</fullName>
    </recommendedName>
</protein>
<accession>A0A2N6LP76</accession>
<keyword evidence="1" id="KW-0812">Transmembrane</keyword>
<dbReference type="RefSeq" id="WP_102180100.1">
    <property type="nucleotide sequence ID" value="NZ_NMQE01000028.1"/>
</dbReference>
<organism evidence="2 3">
    <name type="scientific">Fischerella thermalis CCMEE 5318</name>
    <dbReference type="NCBI Taxonomy" id="2019666"/>
    <lineage>
        <taxon>Bacteria</taxon>
        <taxon>Bacillati</taxon>
        <taxon>Cyanobacteriota</taxon>
        <taxon>Cyanophyceae</taxon>
        <taxon>Nostocales</taxon>
        <taxon>Hapalosiphonaceae</taxon>
        <taxon>Fischerella</taxon>
    </lineage>
</organism>
<dbReference type="EMBL" id="NMQE01000028">
    <property type="protein sequence ID" value="PMB27573.1"/>
    <property type="molecule type" value="Genomic_DNA"/>
</dbReference>
<dbReference type="Proteomes" id="UP000235081">
    <property type="component" value="Unassembled WGS sequence"/>
</dbReference>
<feature type="transmembrane region" description="Helical" evidence="1">
    <location>
        <begin position="57"/>
        <end position="78"/>
    </location>
</feature>
<proteinExistence type="predicted"/>
<feature type="transmembrane region" description="Helical" evidence="1">
    <location>
        <begin position="217"/>
        <end position="244"/>
    </location>
</feature>
<gene>
    <name evidence="2" type="ORF">CEN46_01145</name>
</gene>